<feature type="domain" description="IrrE N-terminal-like" evidence="1">
    <location>
        <begin position="79"/>
        <end position="193"/>
    </location>
</feature>
<sequence length="203" mass="24060">MRLNLRSVERKRTMKYSEIYSEEFLNKFDENKEKIGNLDLDIPDNWAIDLNAILDILNIDLKEVYTVDFSGKLDQENDRDVIKVCTFDTEGRQRFTISHEIGHYILKHEGILYRKTSKEEYDTYIQQIQEFSANQIAAELLMPEKIVYMSIRQTMKEIGWDESKALSSEDIDYLIQETAKKMNTSVQAMEYRVKNLEVFINFE</sequence>
<dbReference type="Gene3D" id="1.10.10.2910">
    <property type="match status" value="1"/>
</dbReference>
<dbReference type="AlphaFoldDB" id="A0A1Y4QXN6"/>
<organism evidence="2 3">
    <name type="scientific">Enterococcus cecorum</name>
    <dbReference type="NCBI Taxonomy" id="44008"/>
    <lineage>
        <taxon>Bacteria</taxon>
        <taxon>Bacillati</taxon>
        <taxon>Bacillota</taxon>
        <taxon>Bacilli</taxon>
        <taxon>Lactobacillales</taxon>
        <taxon>Enterococcaceae</taxon>
        <taxon>Enterococcus</taxon>
    </lineage>
</organism>
<dbReference type="Proteomes" id="UP000196074">
    <property type="component" value="Unassembled WGS sequence"/>
</dbReference>
<dbReference type="InterPro" id="IPR010359">
    <property type="entry name" value="IrrE_HExxH"/>
</dbReference>
<dbReference type="PANTHER" id="PTHR43236">
    <property type="entry name" value="ANTITOXIN HIGA1"/>
    <property type="match status" value="1"/>
</dbReference>
<gene>
    <name evidence="2" type="ORF">B5E88_07820</name>
</gene>
<dbReference type="PANTHER" id="PTHR43236:SF1">
    <property type="entry name" value="BLL7220 PROTEIN"/>
    <property type="match status" value="1"/>
</dbReference>
<dbReference type="EMBL" id="NFLC01000013">
    <property type="protein sequence ID" value="OUQ10095.1"/>
    <property type="molecule type" value="Genomic_DNA"/>
</dbReference>
<proteinExistence type="predicted"/>
<evidence type="ECO:0000259" key="1">
    <source>
        <dbReference type="Pfam" id="PF06114"/>
    </source>
</evidence>
<name>A0A1Y4QXN6_9ENTE</name>
<protein>
    <recommendedName>
        <fullName evidence="1">IrrE N-terminal-like domain-containing protein</fullName>
    </recommendedName>
</protein>
<dbReference type="InterPro" id="IPR052345">
    <property type="entry name" value="Rad_response_metalloprotease"/>
</dbReference>
<reference evidence="3" key="1">
    <citation type="submission" date="2017-04" db="EMBL/GenBank/DDBJ databases">
        <title>Function of individual gut microbiota members based on whole genome sequencing of pure cultures obtained from chicken caecum.</title>
        <authorList>
            <person name="Medvecky M."/>
            <person name="Cejkova D."/>
            <person name="Polansky O."/>
            <person name="Karasova D."/>
            <person name="Kubasova T."/>
            <person name="Cizek A."/>
            <person name="Rychlik I."/>
        </authorList>
    </citation>
    <scope>NUCLEOTIDE SEQUENCE [LARGE SCALE GENOMIC DNA]</scope>
    <source>
        <strain evidence="3">An144</strain>
    </source>
</reference>
<dbReference type="Pfam" id="PF06114">
    <property type="entry name" value="Peptidase_M78"/>
    <property type="match status" value="1"/>
</dbReference>
<evidence type="ECO:0000313" key="3">
    <source>
        <dbReference type="Proteomes" id="UP000196074"/>
    </source>
</evidence>
<accession>A0A1Y4QXN6</accession>
<evidence type="ECO:0000313" key="2">
    <source>
        <dbReference type="EMBL" id="OUQ10095.1"/>
    </source>
</evidence>
<comment type="caution">
    <text evidence="2">The sequence shown here is derived from an EMBL/GenBank/DDBJ whole genome shotgun (WGS) entry which is preliminary data.</text>
</comment>